<proteinExistence type="predicted"/>
<dbReference type="InterPro" id="IPR004875">
    <property type="entry name" value="DDE_SF_endonuclease_dom"/>
</dbReference>
<dbReference type="GO" id="GO:0003677">
    <property type="term" value="F:DNA binding"/>
    <property type="evidence" value="ECO:0007669"/>
    <property type="project" value="TreeGrafter"/>
</dbReference>
<keyword evidence="2" id="KW-1185">Reference proteome</keyword>
<protein>
    <submittedName>
        <fullName evidence="3">Uncharacterized protein LOC111104888</fullName>
    </submittedName>
</protein>
<dbReference type="RefSeq" id="XP_022294764.1">
    <property type="nucleotide sequence ID" value="XM_022439056.1"/>
</dbReference>
<name>A0A8B8AWV9_CRAVI</name>
<dbReference type="InterPro" id="IPR050863">
    <property type="entry name" value="CenT-Element_Derived"/>
</dbReference>
<dbReference type="PANTHER" id="PTHR19303:SF74">
    <property type="entry name" value="POGO TRANSPOSABLE ELEMENT WITH KRAB DOMAIN"/>
    <property type="match status" value="1"/>
</dbReference>
<dbReference type="Pfam" id="PF03184">
    <property type="entry name" value="DDE_1"/>
    <property type="match status" value="1"/>
</dbReference>
<dbReference type="OrthoDB" id="10043687at2759"/>
<sequence>MAAIGYGYTRQEVADMATDFAIQLNKKQKQDAGLSMNWFYGFLGRWSELKVVKSRSLEVARAKAANVENVSKYFQELEKTLDKYQLKDKPHLLYNENEMGLTINHRPPNVVAGIETKTITLLSCGNAEGHAIPPYFVCPGKRMIDGLVDGSSVGAVGTVSESGWSNSTIFLDWLSNHFTTFIPRGEKVLLMLDGHKSHLTLNIIEWAKENDIILQLLPAHTCTSHLLQPLDVGCFGPK</sequence>
<evidence type="ECO:0000259" key="1">
    <source>
        <dbReference type="Pfam" id="PF03184"/>
    </source>
</evidence>
<dbReference type="GO" id="GO:0005634">
    <property type="term" value="C:nucleus"/>
    <property type="evidence" value="ECO:0007669"/>
    <property type="project" value="TreeGrafter"/>
</dbReference>
<reference evidence="3" key="1">
    <citation type="submission" date="2025-08" db="UniProtKB">
        <authorList>
            <consortium name="RefSeq"/>
        </authorList>
    </citation>
    <scope>IDENTIFICATION</scope>
    <source>
        <tissue evidence="3">Whole sample</tissue>
    </source>
</reference>
<feature type="domain" description="DDE-1" evidence="1">
    <location>
        <begin position="117"/>
        <end position="235"/>
    </location>
</feature>
<organism evidence="2 3">
    <name type="scientific">Crassostrea virginica</name>
    <name type="common">Eastern oyster</name>
    <dbReference type="NCBI Taxonomy" id="6565"/>
    <lineage>
        <taxon>Eukaryota</taxon>
        <taxon>Metazoa</taxon>
        <taxon>Spiralia</taxon>
        <taxon>Lophotrochozoa</taxon>
        <taxon>Mollusca</taxon>
        <taxon>Bivalvia</taxon>
        <taxon>Autobranchia</taxon>
        <taxon>Pteriomorphia</taxon>
        <taxon>Ostreida</taxon>
        <taxon>Ostreoidea</taxon>
        <taxon>Ostreidae</taxon>
        <taxon>Crassostrea</taxon>
    </lineage>
</organism>
<dbReference type="PANTHER" id="PTHR19303">
    <property type="entry name" value="TRANSPOSON"/>
    <property type="match status" value="1"/>
</dbReference>
<dbReference type="GeneID" id="111104888"/>
<evidence type="ECO:0000313" key="2">
    <source>
        <dbReference type="Proteomes" id="UP000694844"/>
    </source>
</evidence>
<dbReference type="InterPro" id="IPR036397">
    <property type="entry name" value="RNaseH_sf"/>
</dbReference>
<evidence type="ECO:0000313" key="3">
    <source>
        <dbReference type="RefSeq" id="XP_022294764.1"/>
    </source>
</evidence>
<accession>A0A8B8AWV9</accession>
<dbReference type="KEGG" id="cvn:111104888"/>
<gene>
    <name evidence="3" type="primary">LOC111104888</name>
</gene>
<dbReference type="Gene3D" id="3.30.420.10">
    <property type="entry name" value="Ribonuclease H-like superfamily/Ribonuclease H"/>
    <property type="match status" value="1"/>
</dbReference>
<dbReference type="Proteomes" id="UP000694844">
    <property type="component" value="Chromosome 7"/>
</dbReference>
<dbReference type="AlphaFoldDB" id="A0A8B8AWV9"/>